<dbReference type="GO" id="GO:0005783">
    <property type="term" value="C:endoplasmic reticulum"/>
    <property type="evidence" value="ECO:0007669"/>
    <property type="project" value="TreeGrafter"/>
</dbReference>
<accession>A0A7S0B243</accession>
<sequence length="145" mass="15851">MLKFGPDFPGASHQLDGQDRPISDAYAMHQYYLQVVPTEYKHLDDTTIRSNQYSVTEHTRHVAPGSNRGLPGVFFFYEVSALHVQLEEYREGWIRFLTSVCAIVGGVFTVGGMLDRYVYTKTSELGGGAVGGVGMKSPSSAGVLG</sequence>
<dbReference type="InterPro" id="IPR045888">
    <property type="entry name" value="Erv"/>
</dbReference>
<evidence type="ECO:0000313" key="4">
    <source>
        <dbReference type="EMBL" id="CAD8381112.1"/>
    </source>
</evidence>
<keyword evidence="2" id="KW-0472">Membrane</keyword>
<dbReference type="EMBL" id="HBEJ01019499">
    <property type="protein sequence ID" value="CAD8381112.1"/>
    <property type="molecule type" value="Transcribed_RNA"/>
</dbReference>
<dbReference type="GO" id="GO:0030134">
    <property type="term" value="C:COPII-coated ER to Golgi transport vesicle"/>
    <property type="evidence" value="ECO:0007669"/>
    <property type="project" value="TreeGrafter"/>
</dbReference>
<organism evidence="4">
    <name type="scientific">Minutocellus polymorphus</name>
    <dbReference type="NCBI Taxonomy" id="265543"/>
    <lineage>
        <taxon>Eukaryota</taxon>
        <taxon>Sar</taxon>
        <taxon>Stramenopiles</taxon>
        <taxon>Ochrophyta</taxon>
        <taxon>Bacillariophyta</taxon>
        <taxon>Mediophyceae</taxon>
        <taxon>Cymatosirophycidae</taxon>
        <taxon>Cymatosirales</taxon>
        <taxon>Cymatosiraceae</taxon>
        <taxon>Minutocellus</taxon>
    </lineage>
</organism>
<comment type="similarity">
    <text evidence="1">Belongs to the ERGIC family.</text>
</comment>
<evidence type="ECO:0000259" key="3">
    <source>
        <dbReference type="Pfam" id="PF07970"/>
    </source>
</evidence>
<reference evidence="4" key="1">
    <citation type="submission" date="2021-01" db="EMBL/GenBank/DDBJ databases">
        <authorList>
            <person name="Corre E."/>
            <person name="Pelletier E."/>
            <person name="Niang G."/>
            <person name="Scheremetjew M."/>
            <person name="Finn R."/>
            <person name="Kale V."/>
            <person name="Holt S."/>
            <person name="Cochrane G."/>
            <person name="Meng A."/>
            <person name="Brown T."/>
            <person name="Cohen L."/>
        </authorList>
    </citation>
    <scope>NUCLEOTIDE SEQUENCE</scope>
    <source>
        <strain evidence="4">CCMP3303</strain>
    </source>
</reference>
<dbReference type="PANTHER" id="PTHR10984">
    <property type="entry name" value="ENDOPLASMIC RETICULUM-GOLGI INTERMEDIATE COMPARTMENT PROTEIN"/>
    <property type="match status" value="1"/>
</dbReference>
<dbReference type="PANTHER" id="PTHR10984:SF25">
    <property type="entry name" value="ENDOPLASMIC RETICULUM-GOLGI INTERMEDIATE COMPARTMENT PROTEIN 3"/>
    <property type="match status" value="1"/>
</dbReference>
<keyword evidence="2" id="KW-0812">Transmembrane</keyword>
<keyword evidence="2" id="KW-1133">Transmembrane helix</keyword>
<dbReference type="Pfam" id="PF07970">
    <property type="entry name" value="COPIIcoated_ERV"/>
    <property type="match status" value="1"/>
</dbReference>
<evidence type="ECO:0000256" key="2">
    <source>
        <dbReference type="SAM" id="Phobius"/>
    </source>
</evidence>
<proteinExistence type="inferred from homology"/>
<gene>
    <name evidence="4" type="ORF">MPOL1434_LOCUS11371</name>
</gene>
<feature type="transmembrane region" description="Helical" evidence="2">
    <location>
        <begin position="93"/>
        <end position="114"/>
    </location>
</feature>
<dbReference type="AlphaFoldDB" id="A0A7S0B243"/>
<evidence type="ECO:0000256" key="1">
    <source>
        <dbReference type="ARBA" id="ARBA00005648"/>
    </source>
</evidence>
<feature type="domain" description="Endoplasmic reticulum vesicle transporter C-terminal" evidence="3">
    <location>
        <begin position="2"/>
        <end position="115"/>
    </location>
</feature>
<name>A0A7S0B243_9STRA</name>
<dbReference type="InterPro" id="IPR012936">
    <property type="entry name" value="Erv_C"/>
</dbReference>
<protein>
    <recommendedName>
        <fullName evidence="3">Endoplasmic reticulum vesicle transporter C-terminal domain-containing protein</fullName>
    </recommendedName>
</protein>